<evidence type="ECO:0000256" key="3">
    <source>
        <dbReference type="ARBA" id="ARBA00022475"/>
    </source>
</evidence>
<keyword evidence="7 8" id="KW-0472">Membrane</keyword>
<dbReference type="PANTHER" id="PTHR43357">
    <property type="entry name" value="INNER MEMBRANE ABC TRANSPORTER PERMEASE PROTEIN YDCV"/>
    <property type="match status" value="1"/>
</dbReference>
<feature type="domain" description="ABC transmembrane type-1" evidence="10">
    <location>
        <begin position="376"/>
        <end position="569"/>
    </location>
</feature>
<feature type="transmembrane region" description="Helical" evidence="8">
    <location>
        <begin position="498"/>
        <end position="525"/>
    </location>
</feature>
<keyword evidence="4" id="KW-0997">Cell inner membrane</keyword>
<feature type="transmembrane region" description="Helical" evidence="8">
    <location>
        <begin position="90"/>
        <end position="117"/>
    </location>
</feature>
<evidence type="ECO:0000256" key="1">
    <source>
        <dbReference type="ARBA" id="ARBA00004429"/>
    </source>
</evidence>
<evidence type="ECO:0000256" key="7">
    <source>
        <dbReference type="ARBA" id="ARBA00023136"/>
    </source>
</evidence>
<gene>
    <name evidence="11" type="ORF">BJY27_003186</name>
</gene>
<dbReference type="SUPFAM" id="SSF161098">
    <property type="entry name" value="MetI-like"/>
    <property type="match status" value="2"/>
</dbReference>
<comment type="caution">
    <text evidence="11">The sequence shown here is derived from an EMBL/GenBank/DDBJ whole genome shotgun (WGS) entry which is preliminary data.</text>
</comment>
<evidence type="ECO:0000313" key="12">
    <source>
        <dbReference type="Proteomes" id="UP000530530"/>
    </source>
</evidence>
<feature type="compositionally biased region" description="Basic and acidic residues" evidence="9">
    <location>
        <begin position="12"/>
        <end position="29"/>
    </location>
</feature>
<feature type="transmembrane region" description="Helical" evidence="8">
    <location>
        <begin position="271"/>
        <end position="291"/>
    </location>
</feature>
<sequence>MGQDMVLAGPVEPRENRKKADGHRKADTADHRGRRAIALRLALMAVPLAFFAVFFAYPVAAIVTRGLRVGGRWRFGRIAEVVTDPATLDVLWFTCWQAVASTALTLAVALPGAYVFARFDFPGKGLLRAVVTVPFVLPTVVAGSAFLALLGRGGLLDELWGVRLDTSVWAILLAHVFFNYAVVVRTVGGLWAQLDPRQEEAARVLGASRPSAWRRVTLPALAPAVAAAALMVFLFTFTSFGVIQILGGPRYATLEVAIYRETAQLLDLPTAAVLTLVQFAAVAAVLALHAWTVRRRESALRLVDPGRTARRPKGPAQWALLWGVLAMVALLIVTPLAVLVERSLNGPDGYGFTYYEALRSAADSGGTFFVAPMEAVGNSLWYAAVATVFALVVGGLAAAALTRKAGRLVRGFDALLMLPLGTSAVTVGFGFLIALDEPPLDLRASWVLVPLAQALVGVPFVVRTMLPVLRAVDHRLREAAAVLGASPWRVWREVDLPLVGRAVAVAAGFAFAVSLGEFGATVFIARPDHPTLPVAIARFLGRAGQLTYGQAMALSTILMLVCAGSLLALERIRTDRSGEF</sequence>
<dbReference type="EMBL" id="JACHNG010000001">
    <property type="protein sequence ID" value="MBB4782225.1"/>
    <property type="molecule type" value="Genomic_DNA"/>
</dbReference>
<dbReference type="Proteomes" id="UP000530530">
    <property type="component" value="Unassembled WGS sequence"/>
</dbReference>
<evidence type="ECO:0000256" key="9">
    <source>
        <dbReference type="SAM" id="MobiDB-lite"/>
    </source>
</evidence>
<comment type="similarity">
    <text evidence="8">Belongs to the binding-protein-dependent transport system permease family.</text>
</comment>
<keyword evidence="5 8" id="KW-0812">Transmembrane</keyword>
<feature type="transmembrane region" description="Helical" evidence="8">
    <location>
        <begin position="169"/>
        <end position="188"/>
    </location>
</feature>
<dbReference type="InterPro" id="IPR000515">
    <property type="entry name" value="MetI-like"/>
</dbReference>
<organism evidence="11 12">
    <name type="scientific">Streptomyces rapamycinicus</name>
    <dbReference type="NCBI Taxonomy" id="1226757"/>
    <lineage>
        <taxon>Bacteria</taxon>
        <taxon>Bacillati</taxon>
        <taxon>Actinomycetota</taxon>
        <taxon>Actinomycetes</taxon>
        <taxon>Kitasatosporales</taxon>
        <taxon>Streptomycetaceae</taxon>
        <taxon>Streptomyces</taxon>
        <taxon>Streptomyces violaceusniger group</taxon>
    </lineage>
</organism>
<evidence type="ECO:0000256" key="6">
    <source>
        <dbReference type="ARBA" id="ARBA00022989"/>
    </source>
</evidence>
<evidence type="ECO:0000256" key="2">
    <source>
        <dbReference type="ARBA" id="ARBA00022448"/>
    </source>
</evidence>
<feature type="transmembrane region" description="Helical" evidence="8">
    <location>
        <begin position="41"/>
        <end position="63"/>
    </location>
</feature>
<feature type="transmembrane region" description="Helical" evidence="8">
    <location>
        <begin position="129"/>
        <end position="149"/>
    </location>
</feature>
<dbReference type="InterPro" id="IPR035906">
    <property type="entry name" value="MetI-like_sf"/>
</dbReference>
<proteinExistence type="inferred from homology"/>
<dbReference type="PANTHER" id="PTHR43357:SF4">
    <property type="entry name" value="INNER MEMBRANE ABC TRANSPORTER PERMEASE PROTEIN YDCV"/>
    <property type="match status" value="1"/>
</dbReference>
<evidence type="ECO:0000259" key="10">
    <source>
        <dbReference type="PROSITE" id="PS50928"/>
    </source>
</evidence>
<evidence type="ECO:0000256" key="4">
    <source>
        <dbReference type="ARBA" id="ARBA00022519"/>
    </source>
</evidence>
<feature type="transmembrane region" description="Helical" evidence="8">
    <location>
        <begin position="545"/>
        <end position="569"/>
    </location>
</feature>
<dbReference type="Gene3D" id="1.10.3720.10">
    <property type="entry name" value="MetI-like"/>
    <property type="match status" value="2"/>
</dbReference>
<keyword evidence="12" id="KW-1185">Reference proteome</keyword>
<keyword evidence="2 8" id="KW-0813">Transport</keyword>
<reference evidence="11 12" key="1">
    <citation type="submission" date="2020-08" db="EMBL/GenBank/DDBJ databases">
        <title>Sequencing the genomes of 1000 actinobacteria strains.</title>
        <authorList>
            <person name="Klenk H.-P."/>
        </authorList>
    </citation>
    <scope>NUCLEOTIDE SEQUENCE [LARGE SCALE GENOMIC DNA]</scope>
    <source>
        <strain evidence="11 12">DSM 41530</strain>
    </source>
</reference>
<feature type="transmembrane region" description="Helical" evidence="8">
    <location>
        <begin position="319"/>
        <end position="340"/>
    </location>
</feature>
<feature type="transmembrane region" description="Helical" evidence="8">
    <location>
        <begin position="218"/>
        <end position="246"/>
    </location>
</feature>
<evidence type="ECO:0000256" key="8">
    <source>
        <dbReference type="RuleBase" id="RU363032"/>
    </source>
</evidence>
<name>A0ABR6LIR4_9ACTN</name>
<feature type="domain" description="ABC transmembrane type-1" evidence="10">
    <location>
        <begin position="91"/>
        <end position="287"/>
    </location>
</feature>
<feature type="transmembrane region" description="Helical" evidence="8">
    <location>
        <begin position="447"/>
        <end position="466"/>
    </location>
</feature>
<feature type="region of interest" description="Disordered" evidence="9">
    <location>
        <begin position="1"/>
        <end position="29"/>
    </location>
</feature>
<keyword evidence="3" id="KW-1003">Cell membrane</keyword>
<evidence type="ECO:0000256" key="5">
    <source>
        <dbReference type="ARBA" id="ARBA00022692"/>
    </source>
</evidence>
<protein>
    <submittedName>
        <fullName evidence="11">Thiamine transport system permease protein</fullName>
    </submittedName>
</protein>
<feature type="transmembrane region" description="Helical" evidence="8">
    <location>
        <begin position="380"/>
        <end position="402"/>
    </location>
</feature>
<comment type="subcellular location">
    <subcellularLocation>
        <location evidence="1">Cell inner membrane</location>
        <topology evidence="1">Multi-pass membrane protein</topology>
    </subcellularLocation>
    <subcellularLocation>
        <location evidence="8">Cell membrane</location>
        <topology evidence="8">Multi-pass membrane protein</topology>
    </subcellularLocation>
</comment>
<dbReference type="CDD" id="cd06261">
    <property type="entry name" value="TM_PBP2"/>
    <property type="match status" value="2"/>
</dbReference>
<feature type="transmembrane region" description="Helical" evidence="8">
    <location>
        <begin position="414"/>
        <end position="435"/>
    </location>
</feature>
<accession>A0ABR6LIR4</accession>
<evidence type="ECO:0000313" key="11">
    <source>
        <dbReference type="EMBL" id="MBB4782225.1"/>
    </source>
</evidence>
<dbReference type="PROSITE" id="PS50928">
    <property type="entry name" value="ABC_TM1"/>
    <property type="match status" value="2"/>
</dbReference>
<dbReference type="Pfam" id="PF00528">
    <property type="entry name" value="BPD_transp_1"/>
    <property type="match status" value="2"/>
</dbReference>
<keyword evidence="6 8" id="KW-1133">Transmembrane helix</keyword>